<dbReference type="SUPFAM" id="SSF56672">
    <property type="entry name" value="DNA/RNA polymerases"/>
    <property type="match status" value="1"/>
</dbReference>
<evidence type="ECO:0000313" key="1">
    <source>
        <dbReference type="EMBL" id="RDX65246.1"/>
    </source>
</evidence>
<dbReference type="Gene3D" id="3.30.70.270">
    <property type="match status" value="1"/>
</dbReference>
<dbReference type="Proteomes" id="UP000257109">
    <property type="component" value="Unassembled WGS sequence"/>
</dbReference>
<reference evidence="1" key="1">
    <citation type="submission" date="2018-05" db="EMBL/GenBank/DDBJ databases">
        <title>Draft genome of Mucuna pruriens seed.</title>
        <authorList>
            <person name="Nnadi N.E."/>
            <person name="Vos R."/>
            <person name="Hasami M.H."/>
            <person name="Devisetty U.K."/>
            <person name="Aguiy J.C."/>
        </authorList>
    </citation>
    <scope>NUCLEOTIDE SEQUENCE [LARGE SCALE GENOMIC DNA]</scope>
    <source>
        <strain evidence="1">JCA_2017</strain>
    </source>
</reference>
<evidence type="ECO:0000313" key="2">
    <source>
        <dbReference type="Proteomes" id="UP000257109"/>
    </source>
</evidence>
<gene>
    <name evidence="1" type="ORF">CR513_56102</name>
</gene>
<name>A0A371EGX4_MUCPR</name>
<dbReference type="AlphaFoldDB" id="A0A371EGX4"/>
<sequence>MDDYSGYNQIKMHIQDEAKTAFITDTRAFYYKVMLFGATHQCLMDRIFKDIMGQDVEVYVNDMVVKSTTTREHWGTL</sequence>
<dbReference type="InterPro" id="IPR043502">
    <property type="entry name" value="DNA/RNA_pol_sf"/>
</dbReference>
<comment type="caution">
    <text evidence="1">The sequence shown here is derived from an EMBL/GenBank/DDBJ whole genome shotgun (WGS) entry which is preliminary data.</text>
</comment>
<dbReference type="InterPro" id="IPR053134">
    <property type="entry name" value="RNA-dir_DNA_polymerase"/>
</dbReference>
<feature type="non-terminal residue" evidence="1">
    <location>
        <position position="1"/>
    </location>
</feature>
<accession>A0A371EGX4</accession>
<protein>
    <recommendedName>
        <fullName evidence="3">Reverse transcriptase domain-containing protein</fullName>
    </recommendedName>
</protein>
<dbReference type="InterPro" id="IPR043128">
    <property type="entry name" value="Rev_trsase/Diguanyl_cyclase"/>
</dbReference>
<proteinExistence type="predicted"/>
<dbReference type="OrthoDB" id="1936626at2759"/>
<evidence type="ECO:0008006" key="3">
    <source>
        <dbReference type="Google" id="ProtNLM"/>
    </source>
</evidence>
<dbReference type="EMBL" id="QJKJ01014003">
    <property type="protein sequence ID" value="RDX65246.1"/>
    <property type="molecule type" value="Genomic_DNA"/>
</dbReference>
<organism evidence="1 2">
    <name type="scientific">Mucuna pruriens</name>
    <name type="common">Velvet bean</name>
    <name type="synonym">Dolichos pruriens</name>
    <dbReference type="NCBI Taxonomy" id="157652"/>
    <lineage>
        <taxon>Eukaryota</taxon>
        <taxon>Viridiplantae</taxon>
        <taxon>Streptophyta</taxon>
        <taxon>Embryophyta</taxon>
        <taxon>Tracheophyta</taxon>
        <taxon>Spermatophyta</taxon>
        <taxon>Magnoliopsida</taxon>
        <taxon>eudicotyledons</taxon>
        <taxon>Gunneridae</taxon>
        <taxon>Pentapetalae</taxon>
        <taxon>rosids</taxon>
        <taxon>fabids</taxon>
        <taxon>Fabales</taxon>
        <taxon>Fabaceae</taxon>
        <taxon>Papilionoideae</taxon>
        <taxon>50 kb inversion clade</taxon>
        <taxon>NPAAA clade</taxon>
        <taxon>indigoferoid/millettioid clade</taxon>
        <taxon>Phaseoleae</taxon>
        <taxon>Mucuna</taxon>
    </lineage>
</organism>
<dbReference type="PANTHER" id="PTHR24559">
    <property type="entry name" value="TRANSPOSON TY3-I GAG-POL POLYPROTEIN"/>
    <property type="match status" value="1"/>
</dbReference>
<dbReference type="PANTHER" id="PTHR24559:SF430">
    <property type="entry name" value="RNA-DIRECTED DNA POLYMERASE"/>
    <property type="match status" value="1"/>
</dbReference>
<dbReference type="Gene3D" id="3.10.10.10">
    <property type="entry name" value="HIV Type 1 Reverse Transcriptase, subunit A, domain 1"/>
    <property type="match status" value="1"/>
</dbReference>
<keyword evidence="2" id="KW-1185">Reference proteome</keyword>